<name>A0A2U1P492_ARTAN</name>
<dbReference type="AlphaFoldDB" id="A0A2U1P492"/>
<protein>
    <submittedName>
        <fullName evidence="1">Uncharacterized protein</fullName>
    </submittedName>
</protein>
<evidence type="ECO:0000313" key="2">
    <source>
        <dbReference type="Proteomes" id="UP000245207"/>
    </source>
</evidence>
<comment type="caution">
    <text evidence="1">The sequence shown here is derived from an EMBL/GenBank/DDBJ whole genome shotgun (WGS) entry which is preliminary data.</text>
</comment>
<dbReference type="EMBL" id="PKPP01001709">
    <property type="protein sequence ID" value="PWA80552.1"/>
    <property type="molecule type" value="Genomic_DNA"/>
</dbReference>
<keyword evidence="2" id="KW-1185">Reference proteome</keyword>
<proteinExistence type="predicted"/>
<sequence length="79" mass="8911">MDSFMEKLNMMKIDVVTRIKAHNQMTPSCEIDVRNRNDCSFGLSICFGIVEAETLLFRPKIEIGGGTLATMRTTLIIKD</sequence>
<dbReference type="Proteomes" id="UP000245207">
    <property type="component" value="Unassembled WGS sequence"/>
</dbReference>
<gene>
    <name evidence="1" type="ORF">CTI12_AA195120</name>
</gene>
<accession>A0A2U1P492</accession>
<reference evidence="1 2" key="1">
    <citation type="journal article" date="2018" name="Mol. Plant">
        <title>The genome of Artemisia annua provides insight into the evolution of Asteraceae family and artemisinin biosynthesis.</title>
        <authorList>
            <person name="Shen Q."/>
            <person name="Zhang L."/>
            <person name="Liao Z."/>
            <person name="Wang S."/>
            <person name="Yan T."/>
            <person name="Shi P."/>
            <person name="Liu M."/>
            <person name="Fu X."/>
            <person name="Pan Q."/>
            <person name="Wang Y."/>
            <person name="Lv Z."/>
            <person name="Lu X."/>
            <person name="Zhang F."/>
            <person name="Jiang W."/>
            <person name="Ma Y."/>
            <person name="Chen M."/>
            <person name="Hao X."/>
            <person name="Li L."/>
            <person name="Tang Y."/>
            <person name="Lv G."/>
            <person name="Zhou Y."/>
            <person name="Sun X."/>
            <person name="Brodelius P.E."/>
            <person name="Rose J.K.C."/>
            <person name="Tang K."/>
        </authorList>
    </citation>
    <scope>NUCLEOTIDE SEQUENCE [LARGE SCALE GENOMIC DNA]</scope>
    <source>
        <strain evidence="2">cv. Huhao1</strain>
        <tissue evidence="1">Leaf</tissue>
    </source>
</reference>
<organism evidence="1 2">
    <name type="scientific">Artemisia annua</name>
    <name type="common">Sweet wormwood</name>
    <dbReference type="NCBI Taxonomy" id="35608"/>
    <lineage>
        <taxon>Eukaryota</taxon>
        <taxon>Viridiplantae</taxon>
        <taxon>Streptophyta</taxon>
        <taxon>Embryophyta</taxon>
        <taxon>Tracheophyta</taxon>
        <taxon>Spermatophyta</taxon>
        <taxon>Magnoliopsida</taxon>
        <taxon>eudicotyledons</taxon>
        <taxon>Gunneridae</taxon>
        <taxon>Pentapetalae</taxon>
        <taxon>asterids</taxon>
        <taxon>campanulids</taxon>
        <taxon>Asterales</taxon>
        <taxon>Asteraceae</taxon>
        <taxon>Asteroideae</taxon>
        <taxon>Anthemideae</taxon>
        <taxon>Artemisiinae</taxon>
        <taxon>Artemisia</taxon>
    </lineage>
</organism>
<evidence type="ECO:0000313" key="1">
    <source>
        <dbReference type="EMBL" id="PWA80552.1"/>
    </source>
</evidence>